<evidence type="ECO:0000259" key="5">
    <source>
        <dbReference type="Pfam" id="PF04064"/>
    </source>
</evidence>
<sequence>MSEDSGATMSELVGFMTHARVDVRMVAVTHVLQVAAEPANWPGLKEAKAAPALARLVGDHPKVASVAVQCLINLSADSEFQAQMLKLRLVNSVMEALKDDACSFRRHGVMLLSNLCQTQAGCLQLMQKDERSDGSTVGVHLRRLLALFLQAPGTHSPSAPGSAAAASLLDAGAAQAEVTEGDDFEYAAAVLQNVTQDPDARTIILHPERGILEGLLGQLSARSVIRRRGVSAALRNCCLHEERPTAAGLLRPELRLVERVTRPLVGPEPFKPGERDTMPHDWLVHGPAKKREPDPATRRHLVETLVILTGSRDGRAELRRVNVYPVLRNLHYWLEGATELLEEVAKGRGEPMSMGTMVGSHVDEEGDAAAATGAGEAAADAGAAAEHADVLGEAVAKAGEHSGAGAARRVAEAEARAKEASAKAGFGPEAKAALHDEGEAGDEDMEGDDARTVDAIHQLVQVLKADEPTAPRGGPAAEAEAAAAPKVVEVKDEAAPSPKPAAAAAAPVAELDHAAKRAAAAVEAAGFDEMD</sequence>
<feature type="domain" description="Protein HGH1 N-terminal" evidence="4">
    <location>
        <begin position="107"/>
        <end position="298"/>
    </location>
</feature>
<dbReference type="InterPro" id="IPR007206">
    <property type="entry name" value="Protein_HGH1_C"/>
</dbReference>
<reference evidence="6 7" key="1">
    <citation type="submission" date="2019-07" db="EMBL/GenBank/DDBJ databases">
        <title>Genomes of Cafeteria roenbergensis.</title>
        <authorList>
            <person name="Fischer M.G."/>
            <person name="Hackl T."/>
            <person name="Roman M."/>
        </authorList>
    </citation>
    <scope>NUCLEOTIDE SEQUENCE [LARGE SCALE GENOMIC DNA]</scope>
    <source>
        <strain evidence="6 7">Cflag</strain>
    </source>
</reference>
<dbReference type="Gene3D" id="1.25.10.10">
    <property type="entry name" value="Leucine-rich Repeat Variant"/>
    <property type="match status" value="1"/>
</dbReference>
<feature type="region of interest" description="Disordered" evidence="3">
    <location>
        <begin position="467"/>
        <end position="507"/>
    </location>
</feature>
<proteinExistence type="inferred from homology"/>
<evidence type="ECO:0000256" key="1">
    <source>
        <dbReference type="ARBA" id="ARBA00006712"/>
    </source>
</evidence>
<evidence type="ECO:0000259" key="4">
    <source>
        <dbReference type="Pfam" id="PF04063"/>
    </source>
</evidence>
<dbReference type="Proteomes" id="UP000325113">
    <property type="component" value="Unassembled WGS sequence"/>
</dbReference>
<evidence type="ECO:0000256" key="3">
    <source>
        <dbReference type="SAM" id="MobiDB-lite"/>
    </source>
</evidence>
<dbReference type="PANTHER" id="PTHR13387">
    <property type="entry name" value="PROTEIN HGH1 HOMOLOG"/>
    <property type="match status" value="1"/>
</dbReference>
<dbReference type="EMBL" id="VLTM01000007">
    <property type="protein sequence ID" value="KAA0166780.1"/>
    <property type="molecule type" value="Genomic_DNA"/>
</dbReference>
<name>A0A5A8DSF5_CAFRO</name>
<dbReference type="Pfam" id="PF04064">
    <property type="entry name" value="DUF384"/>
    <property type="match status" value="1"/>
</dbReference>
<dbReference type="AlphaFoldDB" id="A0A5A8DSF5"/>
<evidence type="ECO:0000313" key="6">
    <source>
        <dbReference type="EMBL" id="KAA0166780.1"/>
    </source>
</evidence>
<dbReference type="InterPro" id="IPR011989">
    <property type="entry name" value="ARM-like"/>
</dbReference>
<dbReference type="SUPFAM" id="SSF48371">
    <property type="entry name" value="ARM repeat"/>
    <property type="match status" value="1"/>
</dbReference>
<dbReference type="InterPro" id="IPR039717">
    <property type="entry name" value="Hgh1"/>
</dbReference>
<feature type="domain" description="Protein HGH1 C-terminal" evidence="5">
    <location>
        <begin position="304"/>
        <end position="334"/>
    </location>
</feature>
<accession>A0A5A8DSF5</accession>
<dbReference type="Pfam" id="PF04063">
    <property type="entry name" value="DUF383"/>
    <property type="match status" value="1"/>
</dbReference>
<dbReference type="InterPro" id="IPR016024">
    <property type="entry name" value="ARM-type_fold"/>
</dbReference>
<comment type="caution">
    <text evidence="6">The sequence shown here is derived from an EMBL/GenBank/DDBJ whole genome shotgun (WGS) entry which is preliminary data.</text>
</comment>
<evidence type="ECO:0000256" key="2">
    <source>
        <dbReference type="ARBA" id="ARBA00014076"/>
    </source>
</evidence>
<gene>
    <name evidence="6" type="ORF">FNF31_01155</name>
</gene>
<feature type="compositionally biased region" description="Low complexity" evidence="3">
    <location>
        <begin position="475"/>
        <end position="487"/>
    </location>
</feature>
<dbReference type="InterPro" id="IPR007205">
    <property type="entry name" value="Protein_HGH1_N"/>
</dbReference>
<protein>
    <recommendedName>
        <fullName evidence="2">Protein HGH1 homolog</fullName>
    </recommendedName>
</protein>
<organism evidence="6 7">
    <name type="scientific">Cafeteria roenbergensis</name>
    <name type="common">Marine flagellate</name>
    <dbReference type="NCBI Taxonomy" id="33653"/>
    <lineage>
        <taxon>Eukaryota</taxon>
        <taxon>Sar</taxon>
        <taxon>Stramenopiles</taxon>
        <taxon>Bigyra</taxon>
        <taxon>Opalozoa</taxon>
        <taxon>Bicosoecida</taxon>
        <taxon>Cafeteriaceae</taxon>
        <taxon>Cafeteria</taxon>
    </lineage>
</organism>
<comment type="similarity">
    <text evidence="1">Belongs to the HGH1 family.</text>
</comment>
<evidence type="ECO:0000313" key="7">
    <source>
        <dbReference type="Proteomes" id="UP000325113"/>
    </source>
</evidence>
<dbReference type="PANTHER" id="PTHR13387:SF9">
    <property type="entry name" value="PROTEIN HGH1 HOMOLOG"/>
    <property type="match status" value="1"/>
</dbReference>